<sequence length="212" mass="24727">MAHTEQEIKKLCKGRTREQQAVIRYFLAGGGCLSSSISDEDYESKVMTKVNQLDSKKRALQKIGLDETEVNEIEPVHFENYFFDVKTTYAKWGKDRKWRSSAYQISWIFFSSSQLYIYQYTFHMDNDEKKEKTEEYFYKDVTSFSSTSETVEKEVLDKVSCNGQATYSIKNVHNDLFAIVVPGDKFFCSMTQSDYSERAIQGMKAKLREKKV</sequence>
<dbReference type="AlphaFoldDB" id="A0A1F7RNT4"/>
<dbReference type="Proteomes" id="UP000179266">
    <property type="component" value="Unassembled WGS sequence"/>
</dbReference>
<dbReference type="EMBL" id="MGDD01000296">
    <property type="protein sequence ID" value="OGL42980.1"/>
    <property type="molecule type" value="Genomic_DNA"/>
</dbReference>
<evidence type="ECO:0000313" key="1">
    <source>
        <dbReference type="EMBL" id="OGL42980.1"/>
    </source>
</evidence>
<proteinExistence type="predicted"/>
<name>A0A1F7RNT4_9BACT</name>
<accession>A0A1F7RNT4</accession>
<gene>
    <name evidence="1" type="ORF">A2161_04655</name>
</gene>
<evidence type="ECO:0000313" key="2">
    <source>
        <dbReference type="Proteomes" id="UP000179266"/>
    </source>
</evidence>
<reference evidence="1 2" key="1">
    <citation type="journal article" date="2016" name="Nat. Commun.">
        <title>Thousands of microbial genomes shed light on interconnected biogeochemical processes in an aquifer system.</title>
        <authorList>
            <person name="Anantharaman K."/>
            <person name="Brown C.T."/>
            <person name="Hug L.A."/>
            <person name="Sharon I."/>
            <person name="Castelle C.J."/>
            <person name="Probst A.J."/>
            <person name="Thomas B.C."/>
            <person name="Singh A."/>
            <person name="Wilkins M.J."/>
            <person name="Karaoz U."/>
            <person name="Brodie E.L."/>
            <person name="Williams K.H."/>
            <person name="Hubbard S.S."/>
            <person name="Banfield J.F."/>
        </authorList>
    </citation>
    <scope>NUCLEOTIDE SEQUENCE [LARGE SCALE GENOMIC DNA]</scope>
</reference>
<protein>
    <submittedName>
        <fullName evidence="1">Uncharacterized protein</fullName>
    </submittedName>
</protein>
<organism evidence="1 2">
    <name type="scientific">Candidatus Schekmanbacteria bacterium RBG_13_48_7</name>
    <dbReference type="NCBI Taxonomy" id="1817878"/>
    <lineage>
        <taxon>Bacteria</taxon>
        <taxon>Candidatus Schekmaniibacteriota</taxon>
    </lineage>
</organism>
<comment type="caution">
    <text evidence="1">The sequence shown here is derived from an EMBL/GenBank/DDBJ whole genome shotgun (WGS) entry which is preliminary data.</text>
</comment>